<sequence>MPSRTLSTLFMSITPSSAQLERSPCSAGAIPKSSLSSR</sequence>
<gene>
    <name evidence="1" type="ORF">RA11412_0157</name>
</gene>
<accession>A0A2Z5QVQ0</accession>
<evidence type="ECO:0000313" key="1">
    <source>
        <dbReference type="EMBL" id="BAV86456.1"/>
    </source>
</evidence>
<organism evidence="1 2">
    <name type="scientific">Rothia aeria</name>
    <dbReference type="NCBI Taxonomy" id="172042"/>
    <lineage>
        <taxon>Bacteria</taxon>
        <taxon>Bacillati</taxon>
        <taxon>Actinomycetota</taxon>
        <taxon>Actinomycetes</taxon>
        <taxon>Micrococcales</taxon>
        <taxon>Micrococcaceae</taxon>
        <taxon>Rothia</taxon>
    </lineage>
</organism>
<reference evidence="1 2" key="1">
    <citation type="submission" date="2016-10" db="EMBL/GenBank/DDBJ databases">
        <title>Genome sequence of Rothia aeria strain JCM11412.</title>
        <authorList>
            <person name="Nambu T."/>
        </authorList>
    </citation>
    <scope>NUCLEOTIDE SEQUENCE [LARGE SCALE GENOMIC DNA]</scope>
    <source>
        <strain evidence="1 2">JCM 11412</strain>
    </source>
</reference>
<keyword evidence="2" id="KW-1185">Reference proteome</keyword>
<evidence type="ECO:0000313" key="2">
    <source>
        <dbReference type="Proteomes" id="UP000250241"/>
    </source>
</evidence>
<dbReference type="EMBL" id="AP017895">
    <property type="protein sequence ID" value="BAV86456.1"/>
    <property type="molecule type" value="Genomic_DNA"/>
</dbReference>
<name>A0A2Z5QVQ0_9MICC</name>
<dbReference type="Proteomes" id="UP000250241">
    <property type="component" value="Chromosome"/>
</dbReference>
<dbReference type="KEGG" id="raj:RA11412_0157"/>
<dbReference type="AlphaFoldDB" id="A0A2Z5QVQ0"/>
<protein>
    <submittedName>
        <fullName evidence="1">Uncharacterized protein</fullName>
    </submittedName>
</protein>
<proteinExistence type="predicted"/>